<feature type="domain" description="TauD/TfdA-like" evidence="3">
    <location>
        <begin position="888"/>
        <end position="1141"/>
    </location>
</feature>
<evidence type="ECO:0000256" key="1">
    <source>
        <dbReference type="ARBA" id="ARBA00023002"/>
    </source>
</evidence>
<dbReference type="GO" id="GO:0016491">
    <property type="term" value="F:oxidoreductase activity"/>
    <property type="evidence" value="ECO:0007669"/>
    <property type="project" value="UniProtKB-KW"/>
</dbReference>
<dbReference type="AlphaFoldDB" id="A0AA39WEJ3"/>
<feature type="region of interest" description="Disordered" evidence="2">
    <location>
        <begin position="203"/>
        <end position="264"/>
    </location>
</feature>
<dbReference type="Gene3D" id="3.60.130.10">
    <property type="entry name" value="Clavaminate synthase-like"/>
    <property type="match status" value="1"/>
</dbReference>
<dbReference type="PANTHER" id="PTHR35392:SF3">
    <property type="entry name" value="ZN(2)-C6 FUNGAL-TYPE DOMAIN-CONTAINING PROTEIN"/>
    <property type="match status" value="1"/>
</dbReference>
<evidence type="ECO:0000259" key="3">
    <source>
        <dbReference type="Pfam" id="PF02668"/>
    </source>
</evidence>
<organism evidence="4 5">
    <name type="scientific">Immersiella caudata</name>
    <dbReference type="NCBI Taxonomy" id="314043"/>
    <lineage>
        <taxon>Eukaryota</taxon>
        <taxon>Fungi</taxon>
        <taxon>Dikarya</taxon>
        <taxon>Ascomycota</taxon>
        <taxon>Pezizomycotina</taxon>
        <taxon>Sordariomycetes</taxon>
        <taxon>Sordariomycetidae</taxon>
        <taxon>Sordariales</taxon>
        <taxon>Lasiosphaeriaceae</taxon>
        <taxon>Immersiella</taxon>
    </lineage>
</organism>
<feature type="compositionally biased region" description="Low complexity" evidence="2">
    <location>
        <begin position="235"/>
        <end position="246"/>
    </location>
</feature>
<evidence type="ECO:0000256" key="2">
    <source>
        <dbReference type="SAM" id="MobiDB-lite"/>
    </source>
</evidence>
<keyword evidence="5" id="KW-1185">Reference proteome</keyword>
<dbReference type="Proteomes" id="UP001175000">
    <property type="component" value="Unassembled WGS sequence"/>
</dbReference>
<name>A0AA39WEJ3_9PEZI</name>
<feature type="region of interest" description="Disordered" evidence="2">
    <location>
        <begin position="145"/>
        <end position="190"/>
    </location>
</feature>
<sequence length="1190" mass="134087">MEFSAKDLADIQRVAGLLNLTVDELIQQRRESEATDASNRAQTAAASAHGIPTHFAAAGPGDVAGSLTARGVGDPNAPLPWHHVQVFHRNDPMDVDSVEFEEYPDQPSAASVNSEGARNEGTEVILLNPQAVWYDCDAGLWDFDDSAGQHPAQDESRVEEDGGESFVSVNPMQIDPDSGSRAPVEGQNRELESVGADWAIISSSPGSVSSFQTPMSPTTGSGEKRYHLIAPKTGRSPTQNSSQSSSHKLRKKRSPYQGAKKKDTHLTRQVHACVRCRMQRNRCIPDPTNPRGPCLTCQQKTVRMSRLPCLRYMVTDSTLFRTGLDYMPFYRAHPMIGPNHGDFHLERQWTGSSSKILCLGQLQGPMSFQVELREFVPPANSTDVDLKGRPMYAVPWAIADPDAVVQAMNEYIDRGVTQYLYECLDDTNVLVWDIFQQAYRASVFPVPNRMLQKTLRLWVACRFIESKWRCWTPDGRQDPDLRNAPKDPFYDWDSLPSYLDYQIASIIIHRVLTPLRKDVLRELQGTFNIHSPKDWYVTFLTSFILLQNYEMQMNFQRQFASRRKAKIQYLDMPLVRATNSGAKTILAHFHYCYKGQQLFTRQFDWGSPKVRRMARLDPEQTTFMGQCRDFVVEKAPKFRAINQSDDYHHPYWYTSQLFDSDWAPRETLEHAPPAETPTSQLTFDPSLSCTASGLDLSNYTTKLGAPPMSLAELITAQFLRTKMEGLLDLCMVDSTRPAGWPPPAVKLATEKTLCTRAILVDNRQLEPHEESRCGINGALRFVVNFGVCLHFPLHHECLISSKVLPTLFIMGVETAVPTLREHAWGSLRLKASDPDSRNWPTRMEGETCWDSSTFQSDDDIVFTLSRDDVAEVQSAVCHFNSLGLYGSEVDPSTFPLPNLGPRLLQLALDIHNGKGFGAVRGLRPEDFSAEDNVVVFLGISSYIGAKRGRQDEDGNMLMHIRDAKLSKAPQHDRPTRYSSRASTFHTDTFCDILALQTRACAVEGGRNLLSSSWTIYNKLKESYPQVCDLLAQPIWPFDSRGKFFECSTRPLLFYHDGRIIMNFAREPLLGLDGIKRASGLASLSPAQREALDIVEEVAKQNQITLDAEPGDLLFINNHCILHSREAFADSPSASRYLVRAWLRNTVFAWKLPRALQEGSSRIYGDNELGERWNIVDVPKVRFRLSERLTS</sequence>
<comment type="caution">
    <text evidence="4">The sequence shown here is derived from an EMBL/GenBank/DDBJ whole genome shotgun (WGS) entry which is preliminary data.</text>
</comment>
<accession>A0AA39WEJ3</accession>
<evidence type="ECO:0000313" key="4">
    <source>
        <dbReference type="EMBL" id="KAK0613936.1"/>
    </source>
</evidence>
<dbReference type="InterPro" id="IPR042098">
    <property type="entry name" value="TauD-like_sf"/>
</dbReference>
<dbReference type="InterPro" id="IPR052973">
    <property type="entry name" value="Fungal_sec-metab_reg_TF"/>
</dbReference>
<dbReference type="Pfam" id="PF02668">
    <property type="entry name" value="TauD"/>
    <property type="match status" value="1"/>
</dbReference>
<dbReference type="EMBL" id="JAULSU010000006">
    <property type="protein sequence ID" value="KAK0613936.1"/>
    <property type="molecule type" value="Genomic_DNA"/>
</dbReference>
<feature type="compositionally biased region" description="Polar residues" evidence="2">
    <location>
        <begin position="211"/>
        <end position="221"/>
    </location>
</feature>
<dbReference type="SUPFAM" id="SSF51197">
    <property type="entry name" value="Clavaminate synthase-like"/>
    <property type="match status" value="1"/>
</dbReference>
<evidence type="ECO:0000313" key="5">
    <source>
        <dbReference type="Proteomes" id="UP001175000"/>
    </source>
</evidence>
<gene>
    <name evidence="4" type="ORF">B0T14DRAFT_569929</name>
</gene>
<proteinExistence type="predicted"/>
<keyword evidence="1" id="KW-0560">Oxidoreductase</keyword>
<reference evidence="4" key="1">
    <citation type="submission" date="2023-06" db="EMBL/GenBank/DDBJ databases">
        <title>Genome-scale phylogeny and comparative genomics of the fungal order Sordariales.</title>
        <authorList>
            <consortium name="Lawrence Berkeley National Laboratory"/>
            <person name="Hensen N."/>
            <person name="Bonometti L."/>
            <person name="Westerberg I."/>
            <person name="Brannstrom I.O."/>
            <person name="Guillou S."/>
            <person name="Cros-Aarteil S."/>
            <person name="Calhoun S."/>
            <person name="Haridas S."/>
            <person name="Kuo A."/>
            <person name="Mondo S."/>
            <person name="Pangilinan J."/>
            <person name="Riley R."/>
            <person name="Labutti K."/>
            <person name="Andreopoulos B."/>
            <person name="Lipzen A."/>
            <person name="Chen C."/>
            <person name="Yanf M."/>
            <person name="Daum C."/>
            <person name="Ng V."/>
            <person name="Clum A."/>
            <person name="Steindorff A."/>
            <person name="Ohm R."/>
            <person name="Martin F."/>
            <person name="Silar P."/>
            <person name="Natvig D."/>
            <person name="Lalanne C."/>
            <person name="Gautier V."/>
            <person name="Ament-Velasquez S.L."/>
            <person name="Kruys A."/>
            <person name="Hutchinson M.I."/>
            <person name="Powell A.J."/>
            <person name="Barry K."/>
            <person name="Miller A.N."/>
            <person name="Grigoriev I.V."/>
            <person name="Debuchy R."/>
            <person name="Gladieux P."/>
            <person name="Thoren M.H."/>
            <person name="Johannesson H."/>
        </authorList>
    </citation>
    <scope>NUCLEOTIDE SEQUENCE</scope>
    <source>
        <strain evidence="4">CBS 606.72</strain>
    </source>
</reference>
<protein>
    <recommendedName>
        <fullName evidence="3">TauD/TfdA-like domain-containing protein</fullName>
    </recommendedName>
</protein>
<dbReference type="PANTHER" id="PTHR35392">
    <property type="entry name" value="ZN(II)2CYS6 TRANSCRIPTION FACTOR (EUROFUNG)-RELATED-RELATED"/>
    <property type="match status" value="1"/>
</dbReference>
<dbReference type="InterPro" id="IPR003819">
    <property type="entry name" value="TauD/TfdA-like"/>
</dbReference>